<evidence type="ECO:0000313" key="2">
    <source>
        <dbReference type="EMBL" id="OAQ23524.1"/>
    </source>
</evidence>
<sequence>MDGTFDSPWVPASPAYDIGSAVFPFFFLLFFAYLLHLFVLNDEPFLLSSGVFIFPLSLSLSMRSFSLFFLVMYHIFSTNVSIIIPSFLSF</sequence>
<keyword evidence="1" id="KW-0812">Transmembrane</keyword>
<feature type="transmembrane region" description="Helical" evidence="1">
    <location>
        <begin position="20"/>
        <end position="38"/>
    </location>
</feature>
<evidence type="ECO:0000313" key="3">
    <source>
        <dbReference type="Proteomes" id="UP000078512"/>
    </source>
</evidence>
<gene>
    <name evidence="2" type="ORF">K457DRAFT_204658</name>
</gene>
<feature type="transmembrane region" description="Helical" evidence="1">
    <location>
        <begin position="45"/>
        <end position="62"/>
    </location>
</feature>
<accession>A0A197JGJ9</accession>
<keyword evidence="1" id="KW-1133">Transmembrane helix</keyword>
<name>A0A197JGJ9_9FUNG</name>
<feature type="transmembrane region" description="Helical" evidence="1">
    <location>
        <begin position="68"/>
        <end position="88"/>
    </location>
</feature>
<dbReference type="Proteomes" id="UP000078512">
    <property type="component" value="Unassembled WGS sequence"/>
</dbReference>
<keyword evidence="3" id="KW-1185">Reference proteome</keyword>
<proteinExistence type="predicted"/>
<dbReference type="EMBL" id="KV442116">
    <property type="protein sequence ID" value="OAQ23524.1"/>
    <property type="molecule type" value="Genomic_DNA"/>
</dbReference>
<protein>
    <submittedName>
        <fullName evidence="2">Uncharacterized protein</fullName>
    </submittedName>
</protein>
<organism evidence="2 3">
    <name type="scientific">Linnemannia elongata AG-77</name>
    <dbReference type="NCBI Taxonomy" id="1314771"/>
    <lineage>
        <taxon>Eukaryota</taxon>
        <taxon>Fungi</taxon>
        <taxon>Fungi incertae sedis</taxon>
        <taxon>Mucoromycota</taxon>
        <taxon>Mortierellomycotina</taxon>
        <taxon>Mortierellomycetes</taxon>
        <taxon>Mortierellales</taxon>
        <taxon>Mortierellaceae</taxon>
        <taxon>Linnemannia</taxon>
    </lineage>
</organism>
<keyword evidence="1" id="KW-0472">Membrane</keyword>
<evidence type="ECO:0000256" key="1">
    <source>
        <dbReference type="SAM" id="Phobius"/>
    </source>
</evidence>
<reference evidence="2 3" key="1">
    <citation type="submission" date="2016-05" db="EMBL/GenBank/DDBJ databases">
        <title>Genome sequencing reveals origins of a unique bacterial endosymbiosis in the earliest lineages of terrestrial Fungi.</title>
        <authorList>
            <consortium name="DOE Joint Genome Institute"/>
            <person name="Uehling J."/>
            <person name="Gryganskyi A."/>
            <person name="Hameed K."/>
            <person name="Tschaplinski T."/>
            <person name="Misztal P."/>
            <person name="Wu S."/>
            <person name="Desiro A."/>
            <person name="Vande Pol N."/>
            <person name="Du Z.-Y."/>
            <person name="Zienkiewicz A."/>
            <person name="Zienkiewicz K."/>
            <person name="Morin E."/>
            <person name="Tisserant E."/>
            <person name="Splivallo R."/>
            <person name="Hainaut M."/>
            <person name="Henrissat B."/>
            <person name="Ohm R."/>
            <person name="Kuo A."/>
            <person name="Yan J."/>
            <person name="Lipzen A."/>
            <person name="Nolan M."/>
            <person name="Labutti K."/>
            <person name="Barry K."/>
            <person name="Goldstein A."/>
            <person name="Labbe J."/>
            <person name="Schadt C."/>
            <person name="Tuskan G."/>
            <person name="Grigoriev I."/>
            <person name="Martin F."/>
            <person name="Vilgalys R."/>
            <person name="Bonito G."/>
        </authorList>
    </citation>
    <scope>NUCLEOTIDE SEQUENCE [LARGE SCALE GENOMIC DNA]</scope>
    <source>
        <strain evidence="2 3">AG-77</strain>
    </source>
</reference>
<dbReference type="AlphaFoldDB" id="A0A197JGJ9"/>